<dbReference type="Gene3D" id="1.25.40.10">
    <property type="entry name" value="Tetratricopeptide repeat domain"/>
    <property type="match status" value="1"/>
</dbReference>
<feature type="repeat" description="TPR" evidence="1">
    <location>
        <begin position="169"/>
        <end position="202"/>
    </location>
</feature>
<comment type="caution">
    <text evidence="2">The sequence shown here is derived from an EMBL/GenBank/DDBJ whole genome shotgun (WGS) entry which is preliminary data.</text>
</comment>
<dbReference type="PROSITE" id="PS50005">
    <property type="entry name" value="TPR"/>
    <property type="match status" value="1"/>
</dbReference>
<keyword evidence="3" id="KW-1185">Reference proteome</keyword>
<dbReference type="SUPFAM" id="SSF48452">
    <property type="entry name" value="TPR-like"/>
    <property type="match status" value="1"/>
</dbReference>
<dbReference type="RefSeq" id="WP_009628921.1">
    <property type="nucleotide sequence ID" value="NZ_VBTY01000220.1"/>
</dbReference>
<dbReference type="AlphaFoldDB" id="A0A9X4MBZ4"/>
<evidence type="ECO:0000313" key="3">
    <source>
        <dbReference type="Proteomes" id="UP001152872"/>
    </source>
</evidence>
<keyword evidence="1" id="KW-0802">TPR repeat</keyword>
<dbReference type="Proteomes" id="UP001152872">
    <property type="component" value="Unassembled WGS sequence"/>
</dbReference>
<gene>
    <name evidence="2" type="ORF">FEV09_19495</name>
</gene>
<sequence>MKLAEFLIQGQHLRQQNRTLAIAYFEQCLQNNSLGDNAESDPRTTARVYLDLAVELMATKQPDSLQRAKNLVKQAEEALNHHQNTDREQEAYFLYVQAILALELGELSDVLSLLQAAYEAYGDNLAGQSLTDDAIGLYYQHINDWQSALMSFERSLSVRLEMEDEGLIARSYTNLGQLYFLSGDNSQAASLFQCARDIAIANSDNFLRLQALKGLAKVAIADNEWQVTGLLIQDAIIDNQWQSAILFLKEAIALLKEPVDTIEIAYLYCDLAEALLGDRQIEESLICIRVDVLPRFRDYQYLKGIAIAKHIRGRIYVHRILEGLDSLDEDAIETAEDSLLDASISFEQLGMMNDYAKTLYDLAGLYQTCNSSQFQYQYQGKSIRSLELALSVLDRIGMSHTQLASQIEVMLNQVMRGSF</sequence>
<dbReference type="InterPro" id="IPR019734">
    <property type="entry name" value="TPR_rpt"/>
</dbReference>
<organism evidence="2 3">
    <name type="scientific">Pseudanabaena catenata USMAC16</name>
    <dbReference type="NCBI Taxonomy" id="1855837"/>
    <lineage>
        <taxon>Bacteria</taxon>
        <taxon>Bacillati</taxon>
        <taxon>Cyanobacteriota</taxon>
        <taxon>Cyanophyceae</taxon>
        <taxon>Pseudanabaenales</taxon>
        <taxon>Pseudanabaenaceae</taxon>
        <taxon>Pseudanabaena</taxon>
    </lineage>
</organism>
<reference evidence="2" key="1">
    <citation type="submission" date="2019-05" db="EMBL/GenBank/DDBJ databases">
        <title>Whole genome sequencing of Pseudanabaena catenata USMAC16.</title>
        <authorList>
            <person name="Khan Z."/>
            <person name="Omar W.M."/>
            <person name="Convey P."/>
            <person name="Merican F."/>
            <person name="Najimudin N."/>
        </authorList>
    </citation>
    <scope>NUCLEOTIDE SEQUENCE</scope>
    <source>
        <strain evidence="2">USMAC16</strain>
    </source>
</reference>
<evidence type="ECO:0000313" key="2">
    <source>
        <dbReference type="EMBL" id="MDG3496729.1"/>
    </source>
</evidence>
<proteinExistence type="predicted"/>
<protein>
    <submittedName>
        <fullName evidence="2">Tetratricopeptide repeat protein</fullName>
    </submittedName>
</protein>
<accession>A0A9X4MBZ4</accession>
<dbReference type="EMBL" id="VBTY01000220">
    <property type="protein sequence ID" value="MDG3496729.1"/>
    <property type="molecule type" value="Genomic_DNA"/>
</dbReference>
<dbReference type="InterPro" id="IPR011990">
    <property type="entry name" value="TPR-like_helical_dom_sf"/>
</dbReference>
<dbReference type="Pfam" id="PF13424">
    <property type="entry name" value="TPR_12"/>
    <property type="match status" value="1"/>
</dbReference>
<evidence type="ECO:0000256" key="1">
    <source>
        <dbReference type="PROSITE-ProRule" id="PRU00339"/>
    </source>
</evidence>
<name>A0A9X4MBZ4_9CYAN</name>